<protein>
    <recommendedName>
        <fullName evidence="2">HTH marR-type domain-containing protein</fullName>
    </recommendedName>
</protein>
<comment type="caution">
    <text evidence="3">The sequence shown here is derived from an EMBL/GenBank/DDBJ whole genome shotgun (WGS) entry which is preliminary data.</text>
</comment>
<sequence>MSDTAKQHSAWTFLTHHTRVLRMIAADPQARLRDIAAAIGITERAVGRIVSDLRQAGYIDRQREGRRNRYAILPGRHLRHPSQRTIPVQALLDLFHHGGGASGPAADDVTTTEGRKEPTALL</sequence>
<gene>
    <name evidence="3" type="ORF">Pro02_73480</name>
</gene>
<name>A0A8J3WGV8_PLARO</name>
<feature type="compositionally biased region" description="Basic and acidic residues" evidence="1">
    <location>
        <begin position="113"/>
        <end position="122"/>
    </location>
</feature>
<organism evidence="3 4">
    <name type="scientific">Planobispora rosea</name>
    <dbReference type="NCBI Taxonomy" id="35762"/>
    <lineage>
        <taxon>Bacteria</taxon>
        <taxon>Bacillati</taxon>
        <taxon>Actinomycetota</taxon>
        <taxon>Actinomycetes</taxon>
        <taxon>Streptosporangiales</taxon>
        <taxon>Streptosporangiaceae</taxon>
        <taxon>Planobispora</taxon>
    </lineage>
</organism>
<feature type="region of interest" description="Disordered" evidence="1">
    <location>
        <begin position="99"/>
        <end position="122"/>
    </location>
</feature>
<dbReference type="OrthoDB" id="371140at2"/>
<dbReference type="SUPFAM" id="SSF46785">
    <property type="entry name" value="Winged helix' DNA-binding domain"/>
    <property type="match status" value="1"/>
</dbReference>
<dbReference type="CDD" id="cd00090">
    <property type="entry name" value="HTH_ARSR"/>
    <property type="match status" value="1"/>
</dbReference>
<dbReference type="InterPro" id="IPR011991">
    <property type="entry name" value="ArsR-like_HTH"/>
</dbReference>
<reference evidence="3" key="1">
    <citation type="submission" date="2021-01" db="EMBL/GenBank/DDBJ databases">
        <title>Whole genome shotgun sequence of Planobispora rosea NBRC 15558.</title>
        <authorList>
            <person name="Komaki H."/>
            <person name="Tamura T."/>
        </authorList>
    </citation>
    <scope>NUCLEOTIDE SEQUENCE</scope>
    <source>
        <strain evidence="3">NBRC 15558</strain>
    </source>
</reference>
<dbReference type="RefSeq" id="WP_068923567.1">
    <property type="nucleotide sequence ID" value="NZ_BMQP01000064.1"/>
</dbReference>
<dbReference type="InterPro" id="IPR036390">
    <property type="entry name" value="WH_DNA-bd_sf"/>
</dbReference>
<evidence type="ECO:0000313" key="4">
    <source>
        <dbReference type="Proteomes" id="UP000655044"/>
    </source>
</evidence>
<dbReference type="Pfam" id="PF12802">
    <property type="entry name" value="MarR_2"/>
    <property type="match status" value="1"/>
</dbReference>
<dbReference type="GO" id="GO:0003700">
    <property type="term" value="F:DNA-binding transcription factor activity"/>
    <property type="evidence" value="ECO:0007669"/>
    <property type="project" value="InterPro"/>
</dbReference>
<evidence type="ECO:0000256" key="1">
    <source>
        <dbReference type="SAM" id="MobiDB-lite"/>
    </source>
</evidence>
<keyword evidence="4" id="KW-1185">Reference proteome</keyword>
<accession>A0A8J3WGV8</accession>
<feature type="domain" description="HTH marR-type" evidence="2">
    <location>
        <begin position="17"/>
        <end position="65"/>
    </location>
</feature>
<proteinExistence type="predicted"/>
<evidence type="ECO:0000259" key="2">
    <source>
        <dbReference type="Pfam" id="PF12802"/>
    </source>
</evidence>
<dbReference type="AlphaFoldDB" id="A0A8J3WGV8"/>
<evidence type="ECO:0000313" key="3">
    <source>
        <dbReference type="EMBL" id="GIH88940.1"/>
    </source>
</evidence>
<dbReference type="EMBL" id="BOOI01000095">
    <property type="protein sequence ID" value="GIH88940.1"/>
    <property type="molecule type" value="Genomic_DNA"/>
</dbReference>
<dbReference type="Proteomes" id="UP000655044">
    <property type="component" value="Unassembled WGS sequence"/>
</dbReference>
<dbReference type="InterPro" id="IPR000835">
    <property type="entry name" value="HTH_MarR-typ"/>
</dbReference>
<dbReference type="InterPro" id="IPR036388">
    <property type="entry name" value="WH-like_DNA-bd_sf"/>
</dbReference>
<dbReference type="Gene3D" id="1.10.10.10">
    <property type="entry name" value="Winged helix-like DNA-binding domain superfamily/Winged helix DNA-binding domain"/>
    <property type="match status" value="1"/>
</dbReference>